<comment type="cofactor">
    <cofactor evidence="2">
        <name>[4Fe-4S] cluster</name>
        <dbReference type="ChEBI" id="CHEBI:49883"/>
    </cofactor>
</comment>
<dbReference type="Gene3D" id="3.40.50.740">
    <property type="match status" value="1"/>
</dbReference>
<dbReference type="PANTHER" id="PTHR43105:SF9">
    <property type="entry name" value="NADPH-FE(3+) OXIDOREDUCTASE SUBUNIT ALPHA"/>
    <property type="match status" value="1"/>
</dbReference>
<evidence type="ECO:0000256" key="2">
    <source>
        <dbReference type="ARBA" id="ARBA00001966"/>
    </source>
</evidence>
<reference evidence="12 13" key="1">
    <citation type="journal article" date="2015" name="Genome Announc.">
        <title>Complete Genome Sequence of Methylobacterium aquaticum Strain 22A, Isolated from Racomitrium japonicum Moss.</title>
        <authorList>
            <person name="Tani A."/>
            <person name="Ogura Y."/>
            <person name="Hayashi T."/>
            <person name="Kimbara K."/>
        </authorList>
    </citation>
    <scope>NUCLEOTIDE SEQUENCE [LARGE SCALE GENOMIC DNA]</scope>
    <source>
        <strain evidence="12 13">MA-22A</strain>
    </source>
</reference>
<keyword evidence="10" id="KW-0534">Nitrate assimilation</keyword>
<dbReference type="InterPro" id="IPR041957">
    <property type="entry name" value="CT_Nitrate-R-NapA-like"/>
</dbReference>
<dbReference type="AlphaFoldDB" id="A0A0C6EVN7"/>
<dbReference type="GO" id="GO:0051539">
    <property type="term" value="F:4 iron, 4 sulfur cluster binding"/>
    <property type="evidence" value="ECO:0007669"/>
    <property type="project" value="UniProtKB-KW"/>
</dbReference>
<evidence type="ECO:0000313" key="12">
    <source>
        <dbReference type="EMBL" id="BAQ44101.1"/>
    </source>
</evidence>
<organism evidence="12 13">
    <name type="scientific">Methylobacterium aquaticum</name>
    <dbReference type="NCBI Taxonomy" id="270351"/>
    <lineage>
        <taxon>Bacteria</taxon>
        <taxon>Pseudomonadati</taxon>
        <taxon>Pseudomonadota</taxon>
        <taxon>Alphaproteobacteria</taxon>
        <taxon>Hyphomicrobiales</taxon>
        <taxon>Methylobacteriaceae</taxon>
        <taxon>Methylobacterium</taxon>
    </lineage>
</organism>
<evidence type="ECO:0000256" key="6">
    <source>
        <dbReference type="ARBA" id="ARBA00022723"/>
    </source>
</evidence>
<dbReference type="SUPFAM" id="SSF53706">
    <property type="entry name" value="Formate dehydrogenase/DMSO reductase, domains 1-3"/>
    <property type="match status" value="1"/>
</dbReference>
<comment type="cofactor">
    <cofactor evidence="1">
        <name>Mo-bis(molybdopterin guanine dinucleotide)</name>
        <dbReference type="ChEBI" id="CHEBI:60539"/>
    </cofactor>
</comment>
<keyword evidence="5" id="KW-0500">Molybdenum</keyword>
<dbReference type="Pfam" id="PF01568">
    <property type="entry name" value="Molydop_binding"/>
    <property type="match status" value="1"/>
</dbReference>
<dbReference type="InterPro" id="IPR006657">
    <property type="entry name" value="MoPterin_dinucl-bd_dom"/>
</dbReference>
<keyword evidence="6" id="KW-0479">Metal-binding</keyword>
<keyword evidence="4" id="KW-0004">4Fe-4S</keyword>
<feature type="domain" description="4Fe-4S Mo/W bis-MGD-type" evidence="11">
    <location>
        <begin position="12"/>
        <end position="68"/>
    </location>
</feature>
<dbReference type="InterPro" id="IPR006656">
    <property type="entry name" value="Mopterin_OxRdtase"/>
</dbReference>
<dbReference type="Gene3D" id="2.20.25.90">
    <property type="entry name" value="ADC-like domains"/>
    <property type="match status" value="1"/>
</dbReference>
<name>A0A0C6EVN7_9HYPH</name>
<dbReference type="CDD" id="cd02791">
    <property type="entry name" value="MopB_CT_Nitrate-R-NapA-like"/>
    <property type="match status" value="1"/>
</dbReference>
<dbReference type="Pfam" id="PF04324">
    <property type="entry name" value="Fer2_BFD"/>
    <property type="match status" value="1"/>
</dbReference>
<dbReference type="GO" id="GO:0046872">
    <property type="term" value="F:metal ion binding"/>
    <property type="evidence" value="ECO:0007669"/>
    <property type="project" value="UniProtKB-KW"/>
</dbReference>
<accession>A0A0C6EVN7</accession>
<keyword evidence="9" id="KW-0411">Iron-sulfur</keyword>
<dbReference type="OrthoDB" id="9816402at2"/>
<evidence type="ECO:0000259" key="11">
    <source>
        <dbReference type="PROSITE" id="PS51669"/>
    </source>
</evidence>
<dbReference type="InterPro" id="IPR009010">
    <property type="entry name" value="Asp_de-COase-like_dom_sf"/>
</dbReference>
<dbReference type="GO" id="GO:0016020">
    <property type="term" value="C:membrane"/>
    <property type="evidence" value="ECO:0007669"/>
    <property type="project" value="TreeGrafter"/>
</dbReference>
<proteinExistence type="inferred from homology"/>
<sequence>MNLHVPALAPEAAPVRTTCPYCGVGCGVLARPDGQGGASVAGDPQHPANFGRLCSKGSALGETLSLDDRVLHPEIAGRRVAWDEALDAVAEGFRRTIAAHGPDSVAFYLSGQLLTEDYYVANKLAKGFIGTPHVDTNSRLCMSSSVAAHRRAFGSDTVPGCYEDLDEADLLVLVGSNTAWCHPILFRRMLDAREKRGTKIVAIDPRQTQTGEEADLFLGIRPGTDTALFSGLLVHLADHGALDPRYIAEHTAGFEPALERARQIAPSIASTAAATGLTEAEVETFFTLFRTTQRVVTATSQGVNQSAQGTDKANAIINCHLATGRIGQPGMGPFSLTGQPNAMGGREVGGLANMLAAHMHFTPEEVDLVRRFWNAPNIITGEGMKAVALFEAIERGKIKALWVMGTNPAVSMPRADRVRAALQKLDTYVVSEVAADTDTVRARNAIVLPALAWGEKDGTVTNSERRISRQRAFLATPGEAKADWWIMAQVAKRLGHAKAFAWGNAAAVFREHAALSEFENRGTRDFDLGGLADITDAAYDAAAPVQWPLTRKAKAPQSRFFAQGGFFTRDRKARFVAVQKPALAQGTSDALPLRLNTGRVRDHWHTLTRTGKSPRLSAHRAVPFVEIHPDDAGVAGLTDGDLARVRTAHGAAVLEVMVTPGAQAGMLFAPMHWSEANTSDGRVGALAQGAVDPVSGQPELKATPASIAPEPYRSRGYLITRDMVAAPYGWWWARASLEGATGLIFASQDGAPEASALMRDLFPGATFSEYADPARGRYRAAAFRDARLLGVLALAPASERPTWDAAKAFFRTQELLEPSARRALISGRAESAGTGPLVCACHTVGLDTIRAAIKGGAHGVEAVGAACKAGTNCGSCIPEIRKLLASERAAGELAPASA</sequence>
<dbReference type="InterPro" id="IPR006963">
    <property type="entry name" value="Mopterin_OxRdtase_4Fe-4S_dom"/>
</dbReference>
<dbReference type="Pfam" id="PF00384">
    <property type="entry name" value="Molybdopterin"/>
    <property type="match status" value="1"/>
</dbReference>
<dbReference type="InterPro" id="IPR027467">
    <property type="entry name" value="MopterinOxRdtase_cofactor_BS"/>
</dbReference>
<evidence type="ECO:0000256" key="9">
    <source>
        <dbReference type="ARBA" id="ARBA00023014"/>
    </source>
</evidence>
<dbReference type="Gene3D" id="2.40.40.20">
    <property type="match status" value="1"/>
</dbReference>
<protein>
    <submittedName>
        <fullName evidence="12">Nitrate reductase</fullName>
    </submittedName>
</protein>
<dbReference type="GO" id="GO:0043546">
    <property type="term" value="F:molybdopterin cofactor binding"/>
    <property type="evidence" value="ECO:0007669"/>
    <property type="project" value="InterPro"/>
</dbReference>
<dbReference type="Gene3D" id="1.10.10.1100">
    <property type="entry name" value="BFD-like [2Fe-2S]-binding domain"/>
    <property type="match status" value="1"/>
</dbReference>
<dbReference type="PANTHER" id="PTHR43105">
    <property type="entry name" value="RESPIRATORY NITRATE REDUCTASE"/>
    <property type="match status" value="1"/>
</dbReference>
<dbReference type="KEGG" id="maqu:Maq22A_c03280"/>
<dbReference type="PROSITE" id="PS51669">
    <property type="entry name" value="4FE4S_MOW_BIS_MGD"/>
    <property type="match status" value="1"/>
</dbReference>
<dbReference type="CDD" id="cd02754">
    <property type="entry name" value="MopB_Nitrate-R-NapA-like"/>
    <property type="match status" value="1"/>
</dbReference>
<dbReference type="GO" id="GO:0016491">
    <property type="term" value="F:oxidoreductase activity"/>
    <property type="evidence" value="ECO:0007669"/>
    <property type="project" value="UniProtKB-KW"/>
</dbReference>
<evidence type="ECO:0000256" key="7">
    <source>
        <dbReference type="ARBA" id="ARBA00023002"/>
    </source>
</evidence>
<evidence type="ECO:0000256" key="4">
    <source>
        <dbReference type="ARBA" id="ARBA00022485"/>
    </source>
</evidence>
<dbReference type="InterPro" id="IPR007419">
    <property type="entry name" value="BFD-like_2Fe2S-bd_dom"/>
</dbReference>
<dbReference type="RefSeq" id="WP_060845666.1">
    <property type="nucleotide sequence ID" value="NZ_AP014704.1"/>
</dbReference>
<reference evidence="13" key="2">
    <citation type="submission" date="2015-01" db="EMBL/GenBank/DDBJ databases">
        <title>Complete genome sequence of Methylobacterium aquaticum strain 22A.</title>
        <authorList>
            <person name="Tani A."/>
            <person name="Ogura Y."/>
            <person name="Hayashi T."/>
        </authorList>
    </citation>
    <scope>NUCLEOTIDE SEQUENCE [LARGE SCALE GENOMIC DNA]</scope>
    <source>
        <strain evidence="13">MA-22A</strain>
    </source>
</reference>
<evidence type="ECO:0000256" key="8">
    <source>
        <dbReference type="ARBA" id="ARBA00023004"/>
    </source>
</evidence>
<dbReference type="SUPFAM" id="SSF50692">
    <property type="entry name" value="ADC-like"/>
    <property type="match status" value="1"/>
</dbReference>
<dbReference type="PATRIC" id="fig|270351.10.peg.636"/>
<dbReference type="Gene3D" id="3.40.228.10">
    <property type="entry name" value="Dimethylsulfoxide Reductase, domain 2"/>
    <property type="match status" value="1"/>
</dbReference>
<comment type="similarity">
    <text evidence="3">Belongs to the prokaryotic molybdopterin-containing oxidoreductase family. NasA/NapA/NarB subfamily.</text>
</comment>
<gene>
    <name evidence="12" type="primary">bisC</name>
    <name evidence="12" type="ORF">Maq22A_c03280</name>
</gene>
<dbReference type="SMART" id="SM00926">
    <property type="entry name" value="Molybdop_Fe4S4"/>
    <property type="match status" value="1"/>
</dbReference>
<dbReference type="InterPro" id="IPR050123">
    <property type="entry name" value="Prok_molybdopt-oxidoreductase"/>
</dbReference>
<evidence type="ECO:0000256" key="3">
    <source>
        <dbReference type="ARBA" id="ARBA00008747"/>
    </source>
</evidence>
<dbReference type="GO" id="GO:1990204">
    <property type="term" value="C:oxidoreductase complex"/>
    <property type="evidence" value="ECO:0007669"/>
    <property type="project" value="UniProtKB-ARBA"/>
</dbReference>
<dbReference type="EMBL" id="AP014704">
    <property type="protein sequence ID" value="BAQ44101.1"/>
    <property type="molecule type" value="Genomic_DNA"/>
</dbReference>
<evidence type="ECO:0000256" key="1">
    <source>
        <dbReference type="ARBA" id="ARBA00001942"/>
    </source>
</evidence>
<dbReference type="InterPro" id="IPR041854">
    <property type="entry name" value="BFD-like_2Fe2S-bd_dom_sf"/>
</dbReference>
<evidence type="ECO:0000256" key="10">
    <source>
        <dbReference type="ARBA" id="ARBA00023063"/>
    </source>
</evidence>
<dbReference type="STRING" id="270351.Maq22A_c03280"/>
<dbReference type="Proteomes" id="UP000061432">
    <property type="component" value="Chromosome"/>
</dbReference>
<dbReference type="PROSITE" id="PS00551">
    <property type="entry name" value="MOLYBDOPTERIN_PROK_1"/>
    <property type="match status" value="1"/>
</dbReference>
<keyword evidence="7" id="KW-0560">Oxidoreductase</keyword>
<dbReference type="Pfam" id="PF04879">
    <property type="entry name" value="Molybdop_Fe4S4"/>
    <property type="match status" value="1"/>
</dbReference>
<dbReference type="GO" id="GO:0045333">
    <property type="term" value="P:cellular respiration"/>
    <property type="evidence" value="ECO:0007669"/>
    <property type="project" value="UniProtKB-ARBA"/>
</dbReference>
<evidence type="ECO:0000313" key="13">
    <source>
        <dbReference type="Proteomes" id="UP000061432"/>
    </source>
</evidence>
<keyword evidence="8" id="KW-0408">Iron</keyword>
<dbReference type="GO" id="GO:0042128">
    <property type="term" value="P:nitrate assimilation"/>
    <property type="evidence" value="ECO:0007669"/>
    <property type="project" value="UniProtKB-KW"/>
</dbReference>
<evidence type="ECO:0000256" key="5">
    <source>
        <dbReference type="ARBA" id="ARBA00022505"/>
    </source>
</evidence>